<dbReference type="InterPro" id="IPR002053">
    <property type="entry name" value="Glyco_hydro_25"/>
</dbReference>
<dbReference type="PANTHER" id="PTHR34135">
    <property type="entry name" value="LYSOZYME"/>
    <property type="match status" value="1"/>
</dbReference>
<dbReference type="InterPro" id="IPR017853">
    <property type="entry name" value="GH"/>
</dbReference>
<name>A0ABY4G271_9BACT</name>
<evidence type="ECO:0000256" key="2">
    <source>
        <dbReference type="ARBA" id="ARBA00022801"/>
    </source>
</evidence>
<proteinExistence type="inferred from homology"/>
<dbReference type="SMART" id="SM00641">
    <property type="entry name" value="Glyco_25"/>
    <property type="match status" value="1"/>
</dbReference>
<dbReference type="Gene3D" id="3.20.20.80">
    <property type="entry name" value="Glycosidases"/>
    <property type="match status" value="1"/>
</dbReference>
<gene>
    <name evidence="5" type="ORF">MUN86_15555</name>
</gene>
<evidence type="ECO:0000256" key="4">
    <source>
        <dbReference type="SAM" id="Phobius"/>
    </source>
</evidence>
<dbReference type="EMBL" id="CP095061">
    <property type="protein sequence ID" value="UOQ64973.1"/>
    <property type="molecule type" value="Genomic_DNA"/>
</dbReference>
<evidence type="ECO:0000256" key="1">
    <source>
        <dbReference type="ARBA" id="ARBA00010646"/>
    </source>
</evidence>
<evidence type="ECO:0000313" key="5">
    <source>
        <dbReference type="EMBL" id="UOQ64973.1"/>
    </source>
</evidence>
<dbReference type="SUPFAM" id="SSF51445">
    <property type="entry name" value="(Trans)glycosidases"/>
    <property type="match status" value="1"/>
</dbReference>
<keyword evidence="3" id="KW-0326">Glycosidase</keyword>
<feature type="transmembrane region" description="Helical" evidence="4">
    <location>
        <begin position="37"/>
        <end position="56"/>
    </location>
</feature>
<dbReference type="PROSITE" id="PS51904">
    <property type="entry name" value="GLYCOSYL_HYDROL_F25_2"/>
    <property type="match status" value="1"/>
</dbReference>
<comment type="similarity">
    <text evidence="1">Belongs to the glycosyl hydrolase 25 family.</text>
</comment>
<dbReference type="RefSeq" id="WP_245118983.1">
    <property type="nucleotide sequence ID" value="NZ_CP095061.1"/>
</dbReference>
<reference evidence="5" key="1">
    <citation type="submission" date="2022-04" db="EMBL/GenBank/DDBJ databases">
        <title>Hymenobacter sp. isolated from the air.</title>
        <authorList>
            <person name="Won M."/>
            <person name="Lee C.-M."/>
            <person name="Woen H.-Y."/>
            <person name="Kwon S.-W."/>
        </authorList>
    </citation>
    <scope>NUCLEOTIDE SEQUENCE</scope>
    <source>
        <strain evidence="5">5420S-77</strain>
    </source>
</reference>
<dbReference type="InterPro" id="IPR018077">
    <property type="entry name" value="Glyco_hydro_fam25_subgr"/>
</dbReference>
<organism evidence="5 6">
    <name type="scientific">Hymenobacter volaticus</name>
    <dbReference type="NCBI Taxonomy" id="2932254"/>
    <lineage>
        <taxon>Bacteria</taxon>
        <taxon>Pseudomonadati</taxon>
        <taxon>Bacteroidota</taxon>
        <taxon>Cytophagia</taxon>
        <taxon>Cytophagales</taxon>
        <taxon>Hymenobacteraceae</taxon>
        <taxon>Hymenobacter</taxon>
    </lineage>
</organism>
<dbReference type="Proteomes" id="UP000830401">
    <property type="component" value="Chromosome"/>
</dbReference>
<dbReference type="Pfam" id="PF01183">
    <property type="entry name" value="Glyco_hydro_25"/>
    <property type="match status" value="1"/>
</dbReference>
<keyword evidence="4" id="KW-0472">Membrane</keyword>
<evidence type="ECO:0000256" key="3">
    <source>
        <dbReference type="ARBA" id="ARBA00023295"/>
    </source>
</evidence>
<keyword evidence="6" id="KW-1185">Reference proteome</keyword>
<dbReference type="PANTHER" id="PTHR34135:SF2">
    <property type="entry name" value="LYSOZYME"/>
    <property type="match status" value="1"/>
</dbReference>
<protein>
    <submittedName>
        <fullName evidence="5">Glycoside hydrolase family 25 protein</fullName>
    </submittedName>
</protein>
<dbReference type="GO" id="GO:0016787">
    <property type="term" value="F:hydrolase activity"/>
    <property type="evidence" value="ECO:0007669"/>
    <property type="project" value="UniProtKB-KW"/>
</dbReference>
<keyword evidence="4" id="KW-1133">Transmembrane helix</keyword>
<keyword evidence="2 5" id="KW-0378">Hydrolase</keyword>
<dbReference type="CDD" id="cd06413">
    <property type="entry name" value="GH25_muramidase_1"/>
    <property type="match status" value="1"/>
</dbReference>
<keyword evidence="4" id="KW-0812">Transmembrane</keyword>
<accession>A0ABY4G271</accession>
<sequence>MLPGGLLYIQRSLQDLTPTPGFDNPNGSYHLKMKRKLLVIVTLGILIIVSVAFMFYQGLLRLNYPSYEQFPIQGIDISHHQGDIDWNELTKDKISFVFIKATEGGDFKDPKFQANWANAKNTNLLVGAYHFYRLCKTGTEQANNFMSTVPKNDKNLPPVIDLELGGNCQTNKTDEQIIQEIQDYINIIKEHYGQAPIIYVTIEFYDKFLQNRFTDYPIWIRDIHSKPELSDKRSWTFWQFANRGHIKGINGYVDFNVFNGDKSKFQELIRKGE</sequence>
<evidence type="ECO:0000313" key="6">
    <source>
        <dbReference type="Proteomes" id="UP000830401"/>
    </source>
</evidence>